<dbReference type="RefSeq" id="WP_022943452.1">
    <property type="nucleotide sequence ID" value="NZ_JXXY01000006.1"/>
</dbReference>
<dbReference type="STRING" id="151081.TW72_03220"/>
<evidence type="ECO:0000313" key="3">
    <source>
        <dbReference type="EMBL" id="TMP88980.1"/>
    </source>
</evidence>
<dbReference type="OrthoDB" id="179763at2"/>
<dbReference type="Proteomes" id="UP000305874">
    <property type="component" value="Unassembled WGS sequence"/>
</dbReference>
<reference evidence="3 5" key="2">
    <citation type="submission" date="2017-12" db="EMBL/GenBank/DDBJ databases">
        <authorList>
            <person name="Paulsen S."/>
            <person name="Gram L.K."/>
        </authorList>
    </citation>
    <scope>NUCLEOTIDE SEQUENCE [LARGE SCALE GENOMIC DNA]</scope>
    <source>
        <strain evidence="3 5">S2897</strain>
    </source>
</reference>
<evidence type="ECO:0000313" key="4">
    <source>
        <dbReference type="Proteomes" id="UP000033664"/>
    </source>
</evidence>
<organism evidence="2 4">
    <name type="scientific">Pseudoalteromonas ruthenica</name>
    <dbReference type="NCBI Taxonomy" id="151081"/>
    <lineage>
        <taxon>Bacteria</taxon>
        <taxon>Pseudomonadati</taxon>
        <taxon>Pseudomonadota</taxon>
        <taxon>Gammaproteobacteria</taxon>
        <taxon>Alteromonadales</taxon>
        <taxon>Pseudoalteromonadaceae</taxon>
        <taxon>Pseudoalteromonas</taxon>
    </lineage>
</organism>
<evidence type="ECO:0000313" key="2">
    <source>
        <dbReference type="EMBL" id="KJZ01959.1"/>
    </source>
</evidence>
<reference evidence="3" key="4">
    <citation type="submission" date="2019-09" db="EMBL/GenBank/DDBJ databases">
        <title>Co-occurence of chitin degradation, pigmentation and bioactivity in marine Pseudoalteromonas.</title>
        <authorList>
            <person name="Sonnenschein E.C."/>
            <person name="Bech P.K."/>
        </authorList>
    </citation>
    <scope>NUCLEOTIDE SEQUENCE</scope>
    <source>
        <strain evidence="3">S2897</strain>
    </source>
</reference>
<dbReference type="PANTHER" id="PTHR40086">
    <property type="entry name" value="PHOSPHOTRANSFERASE YTMP-RELATED"/>
    <property type="match status" value="1"/>
</dbReference>
<dbReference type="Pfam" id="PF01636">
    <property type="entry name" value="APH"/>
    <property type="match status" value="1"/>
</dbReference>
<dbReference type="GeneID" id="58227496"/>
<dbReference type="PANTHER" id="PTHR40086:SF1">
    <property type="entry name" value="CELL CYCLE REGULATOR CCRZ"/>
    <property type="match status" value="1"/>
</dbReference>
<evidence type="ECO:0000313" key="5">
    <source>
        <dbReference type="Proteomes" id="UP000305874"/>
    </source>
</evidence>
<sequence length="262" mass="30209">MPKSVASINSLVRRYKPSTRIEQITYLPQGVSNENYRVDTAEQSWLVKFYAKPLPHEAIAAQRRLAKQAACPAPLYVDEAHQGAIFHYAPGKVPEQFDVSQAVKCLQLIHAQPCSGPYLDLHAELKRYEHQPFYQAYAQALHQVVTDTKMQPEDMRFCHNDLIRQNIISYLGCWQCIDFEYAQPGDRYFDLAMLSISFSLTEAQQHALLSEYFGSEQRIDWVKFTAMQKLVAALNYFWYRANNTAHRVDEAKLQLDEILNAT</sequence>
<comment type="caution">
    <text evidence="2">The sequence shown here is derived from an EMBL/GenBank/DDBJ whole genome shotgun (WGS) entry which is preliminary data.</text>
</comment>
<dbReference type="Proteomes" id="UP000033664">
    <property type="component" value="Unassembled WGS sequence"/>
</dbReference>
<reference evidence="2 4" key="1">
    <citation type="journal article" date="2015" name="BMC Genomics">
        <title>Genome mining reveals unlocked bioactive potential of marine Gram-negative bacteria.</title>
        <authorList>
            <person name="Machado H."/>
            <person name="Sonnenschein E.C."/>
            <person name="Melchiorsen J."/>
            <person name="Gram L."/>
        </authorList>
    </citation>
    <scope>NUCLEOTIDE SEQUENCE [LARGE SCALE GENOMIC DNA]</scope>
    <source>
        <strain evidence="2 4">S3137</strain>
    </source>
</reference>
<dbReference type="InterPro" id="IPR002575">
    <property type="entry name" value="Aminoglycoside_PTrfase"/>
</dbReference>
<dbReference type="PATRIC" id="fig|151081.8.peg.1823"/>
<dbReference type="Gene3D" id="3.90.1200.10">
    <property type="match status" value="1"/>
</dbReference>
<dbReference type="AlphaFoldDB" id="A0A0F4PS53"/>
<dbReference type="InterPro" id="IPR052077">
    <property type="entry name" value="CcrZ_PhaseVar_Mediator"/>
</dbReference>
<dbReference type="InterPro" id="IPR011009">
    <property type="entry name" value="Kinase-like_dom_sf"/>
</dbReference>
<proteinExistence type="predicted"/>
<feature type="domain" description="Aminoglycoside phosphotransferase" evidence="1">
    <location>
        <begin position="24"/>
        <end position="214"/>
    </location>
</feature>
<reference evidence="5" key="3">
    <citation type="submission" date="2019-06" db="EMBL/GenBank/DDBJ databases">
        <title>Co-occurence of chitin degradation, pigmentation and bioactivity in marine Pseudoalteromonas.</title>
        <authorList>
            <person name="Sonnenschein E.C."/>
            <person name="Bech P.K."/>
        </authorList>
    </citation>
    <scope>NUCLEOTIDE SEQUENCE [LARGE SCALE GENOMIC DNA]</scope>
    <source>
        <strain evidence="5">S2897</strain>
    </source>
</reference>
<dbReference type="eggNOG" id="COG0510">
    <property type="taxonomic scope" value="Bacteria"/>
</dbReference>
<keyword evidence="4" id="KW-1185">Reference proteome</keyword>
<accession>A0A0F4PS53</accession>
<evidence type="ECO:0000259" key="1">
    <source>
        <dbReference type="Pfam" id="PF01636"/>
    </source>
</evidence>
<name>A0A0F4PS53_9GAMM</name>
<dbReference type="EMBL" id="JXXZ01000002">
    <property type="protein sequence ID" value="KJZ01959.1"/>
    <property type="molecule type" value="Genomic_DNA"/>
</dbReference>
<gene>
    <name evidence="3" type="ORF">CWC05_01090</name>
    <name evidence="2" type="ORF">TW72_03220</name>
</gene>
<protein>
    <recommendedName>
        <fullName evidence="1">Aminoglycoside phosphotransferase domain-containing protein</fullName>
    </recommendedName>
</protein>
<dbReference type="SUPFAM" id="SSF56112">
    <property type="entry name" value="Protein kinase-like (PK-like)"/>
    <property type="match status" value="1"/>
</dbReference>
<dbReference type="EMBL" id="PNCG01000001">
    <property type="protein sequence ID" value="TMP88980.1"/>
    <property type="molecule type" value="Genomic_DNA"/>
</dbReference>
<dbReference type="Gene3D" id="3.30.200.20">
    <property type="entry name" value="Phosphorylase Kinase, domain 1"/>
    <property type="match status" value="1"/>
</dbReference>